<organism evidence="2 3">
    <name type="scientific">Candidatus Avisuccinivibrio stercorigallinarum</name>
    <dbReference type="NCBI Taxonomy" id="2840704"/>
    <lineage>
        <taxon>Bacteria</taxon>
        <taxon>Pseudomonadati</taxon>
        <taxon>Pseudomonadota</taxon>
        <taxon>Gammaproteobacteria</taxon>
        <taxon>Aeromonadales</taxon>
        <taxon>Succinivibrionaceae</taxon>
        <taxon>Succinivibrionaceae incertae sedis</taxon>
        <taxon>Candidatus Avisuccinivibrio</taxon>
    </lineage>
</organism>
<dbReference type="Proteomes" id="UP000823631">
    <property type="component" value="Unassembled WGS sequence"/>
</dbReference>
<name>A0A9D9DCK9_9GAMM</name>
<protein>
    <submittedName>
        <fullName evidence="2">Uncharacterized protein</fullName>
    </submittedName>
</protein>
<reference evidence="2" key="1">
    <citation type="submission" date="2020-10" db="EMBL/GenBank/DDBJ databases">
        <authorList>
            <person name="Gilroy R."/>
        </authorList>
    </citation>
    <scope>NUCLEOTIDE SEQUENCE</scope>
    <source>
        <strain evidence="2">17213</strain>
    </source>
</reference>
<dbReference type="InterPro" id="IPR017956">
    <property type="entry name" value="AT_hook_DNA-bd_motif"/>
</dbReference>
<proteinExistence type="predicted"/>
<accession>A0A9D9DCK9</accession>
<comment type="caution">
    <text evidence="2">The sequence shown here is derived from an EMBL/GenBank/DDBJ whole genome shotgun (WGS) entry which is preliminary data.</text>
</comment>
<gene>
    <name evidence="2" type="ORF">IAB19_06100</name>
</gene>
<evidence type="ECO:0000313" key="2">
    <source>
        <dbReference type="EMBL" id="MBO8415932.1"/>
    </source>
</evidence>
<dbReference type="AlphaFoldDB" id="A0A9D9DCK9"/>
<evidence type="ECO:0000313" key="3">
    <source>
        <dbReference type="Proteomes" id="UP000823631"/>
    </source>
</evidence>
<dbReference type="EMBL" id="JADINH010000130">
    <property type="protein sequence ID" value="MBO8415932.1"/>
    <property type="molecule type" value="Genomic_DNA"/>
</dbReference>
<sequence length="530" mass="58313">MAVPEEIRKVKRPVNTIVDDNGGSGPYRFAVRARAKGSAAGRGPRNGKVIGHIIDGRFVSLKQRTAAQKDSAPAPLIYGSGALLHSVSSDLLQDLLQFYEPHDAVKILALASLKVLQPGITLRRCIFLYTRSVLRTFYPCTGMGEAALTNFVQALGKERQKLLQFAAKRAGALKDDDQIIIGCMPDAFPGAESGHGPKAQDLVYACSVLTGEPLCAELIPSGSLNAPSLQLFMARYNLTSGIFLAARGLTAGARRELARHCPGVHCLLPLERTDPRLKPLAQRRFEQGAQSGESAVFCKKLQLPSGSFAYSFFDLYRAYREKTAYLNQQMAAGTFDPDRLKEEDDYFGVSVFELDADLPPEQVYRCLTVRSECEELLEDFVLDDPALEDLQVQKVWEIFGAVFLDIIAAVISQRSSLKAEAAGVLNELSYGELMDDLDLIWRWADAPEPARAADGFWVHEFAGLTQILVKLGLCEPAPAEPELVTPRKPGRPRTAKRTEQPQKKRGRPRKTPAAEPEVKRPVGRPRKAEA</sequence>
<feature type="region of interest" description="Disordered" evidence="1">
    <location>
        <begin position="479"/>
        <end position="530"/>
    </location>
</feature>
<feature type="compositionally biased region" description="Basic and acidic residues" evidence="1">
    <location>
        <begin position="516"/>
        <end position="530"/>
    </location>
</feature>
<reference evidence="2" key="2">
    <citation type="journal article" date="2021" name="PeerJ">
        <title>Extensive microbial diversity within the chicken gut microbiome revealed by metagenomics and culture.</title>
        <authorList>
            <person name="Gilroy R."/>
            <person name="Ravi A."/>
            <person name="Getino M."/>
            <person name="Pursley I."/>
            <person name="Horton D.L."/>
            <person name="Alikhan N.F."/>
            <person name="Baker D."/>
            <person name="Gharbi K."/>
            <person name="Hall N."/>
            <person name="Watson M."/>
            <person name="Adriaenssens E.M."/>
            <person name="Foster-Nyarko E."/>
            <person name="Jarju S."/>
            <person name="Secka A."/>
            <person name="Antonio M."/>
            <person name="Oren A."/>
            <person name="Chaudhuri R.R."/>
            <person name="La Ragione R."/>
            <person name="Hildebrand F."/>
            <person name="Pallen M.J."/>
        </authorList>
    </citation>
    <scope>NUCLEOTIDE SEQUENCE</scope>
    <source>
        <strain evidence="2">17213</strain>
    </source>
</reference>
<evidence type="ECO:0000256" key="1">
    <source>
        <dbReference type="SAM" id="MobiDB-lite"/>
    </source>
</evidence>
<dbReference type="GO" id="GO:0003677">
    <property type="term" value="F:DNA binding"/>
    <property type="evidence" value="ECO:0007669"/>
    <property type="project" value="InterPro"/>
</dbReference>
<dbReference type="PRINTS" id="PR00929">
    <property type="entry name" value="ATHOOK"/>
</dbReference>